<accession>A0A836CH42</accession>
<sequence length="250" mass="29250">MDQQVMSIMLDANLLEHVQQQWYPTTGVVCTDWHKAHLRDGLPLVALPDDTYELKDALQQGMPFTSAAIVHVCRQERMKSLCSVKDVLYNFEDVERLLTEFADIKDSKCAPLFEEYWYHYIFYTEDIKYSALSTLDYLLNEHKERVLEHDIFFIARAVARIPAIDTLDTVVCYFRWASCHDESHFNANNDLADCDCDDDRIRTIFAQAILDTECEDEEMLEWAYDVLYFDEDDEDGEDDGDEQDNDDMDT</sequence>
<gene>
    <name evidence="2" type="ORF">JKP88DRAFT_240941</name>
</gene>
<feature type="region of interest" description="Disordered" evidence="1">
    <location>
        <begin position="231"/>
        <end position="250"/>
    </location>
</feature>
<evidence type="ECO:0000313" key="3">
    <source>
        <dbReference type="Proteomes" id="UP000664859"/>
    </source>
</evidence>
<reference evidence="2" key="1">
    <citation type="submission" date="2021-02" db="EMBL/GenBank/DDBJ databases">
        <title>First Annotated Genome of the Yellow-green Alga Tribonema minus.</title>
        <authorList>
            <person name="Mahan K.M."/>
        </authorList>
    </citation>
    <scope>NUCLEOTIDE SEQUENCE</scope>
    <source>
        <strain evidence="2">UTEX B ZZ1240</strain>
    </source>
</reference>
<evidence type="ECO:0000256" key="1">
    <source>
        <dbReference type="SAM" id="MobiDB-lite"/>
    </source>
</evidence>
<comment type="caution">
    <text evidence="2">The sequence shown here is derived from an EMBL/GenBank/DDBJ whole genome shotgun (WGS) entry which is preliminary data.</text>
</comment>
<keyword evidence="3" id="KW-1185">Reference proteome</keyword>
<evidence type="ECO:0000313" key="2">
    <source>
        <dbReference type="EMBL" id="KAG5186340.1"/>
    </source>
</evidence>
<protein>
    <submittedName>
        <fullName evidence="2">Uncharacterized protein</fullName>
    </submittedName>
</protein>
<name>A0A836CH42_9STRA</name>
<dbReference type="Proteomes" id="UP000664859">
    <property type="component" value="Unassembled WGS sequence"/>
</dbReference>
<dbReference type="EMBL" id="JAFCMP010000112">
    <property type="protein sequence ID" value="KAG5186340.1"/>
    <property type="molecule type" value="Genomic_DNA"/>
</dbReference>
<dbReference type="AlphaFoldDB" id="A0A836CH42"/>
<proteinExistence type="predicted"/>
<organism evidence="2 3">
    <name type="scientific">Tribonema minus</name>
    <dbReference type="NCBI Taxonomy" id="303371"/>
    <lineage>
        <taxon>Eukaryota</taxon>
        <taxon>Sar</taxon>
        <taxon>Stramenopiles</taxon>
        <taxon>Ochrophyta</taxon>
        <taxon>PX clade</taxon>
        <taxon>Xanthophyceae</taxon>
        <taxon>Tribonematales</taxon>
        <taxon>Tribonemataceae</taxon>
        <taxon>Tribonema</taxon>
    </lineage>
</organism>